<name>A0AAV4US32_CAEEX</name>
<keyword evidence="2" id="KW-1185">Reference proteome</keyword>
<gene>
    <name evidence="1" type="ORF">CEXT_267511</name>
</gene>
<comment type="caution">
    <text evidence="1">The sequence shown here is derived from an EMBL/GenBank/DDBJ whole genome shotgun (WGS) entry which is preliminary data.</text>
</comment>
<protein>
    <submittedName>
        <fullName evidence="1">Uncharacterized protein</fullName>
    </submittedName>
</protein>
<dbReference type="AlphaFoldDB" id="A0AAV4US32"/>
<dbReference type="EMBL" id="BPLR01013368">
    <property type="protein sequence ID" value="GIY60715.1"/>
    <property type="molecule type" value="Genomic_DNA"/>
</dbReference>
<dbReference type="Proteomes" id="UP001054945">
    <property type="component" value="Unassembled WGS sequence"/>
</dbReference>
<feature type="non-terminal residue" evidence="1">
    <location>
        <position position="1"/>
    </location>
</feature>
<evidence type="ECO:0000313" key="1">
    <source>
        <dbReference type="EMBL" id="GIY60715.1"/>
    </source>
</evidence>
<proteinExistence type="predicted"/>
<evidence type="ECO:0000313" key="2">
    <source>
        <dbReference type="Proteomes" id="UP001054945"/>
    </source>
</evidence>
<reference evidence="1 2" key="1">
    <citation type="submission" date="2021-06" db="EMBL/GenBank/DDBJ databases">
        <title>Caerostris extrusa draft genome.</title>
        <authorList>
            <person name="Kono N."/>
            <person name="Arakawa K."/>
        </authorList>
    </citation>
    <scope>NUCLEOTIDE SEQUENCE [LARGE SCALE GENOMIC DNA]</scope>
</reference>
<accession>A0AAV4US32</accession>
<organism evidence="1 2">
    <name type="scientific">Caerostris extrusa</name>
    <name type="common">Bark spider</name>
    <name type="synonym">Caerostris bankana</name>
    <dbReference type="NCBI Taxonomy" id="172846"/>
    <lineage>
        <taxon>Eukaryota</taxon>
        <taxon>Metazoa</taxon>
        <taxon>Ecdysozoa</taxon>
        <taxon>Arthropoda</taxon>
        <taxon>Chelicerata</taxon>
        <taxon>Arachnida</taxon>
        <taxon>Araneae</taxon>
        <taxon>Araneomorphae</taxon>
        <taxon>Entelegynae</taxon>
        <taxon>Araneoidea</taxon>
        <taxon>Araneidae</taxon>
        <taxon>Caerostris</taxon>
    </lineage>
</organism>
<sequence length="122" mass="13679">ELALCVSEREGGSCQLHSYHSWKKCSFFFFIGTNSPMVDQDHADHAIPMVDLLADFETGKERFGGIALHLAVVLLGGMFSKTNGTGRSLYEKLNQLTPGPIQSIERECFYWLLLEQKEPANL</sequence>